<dbReference type="EMBL" id="JADGJH010001375">
    <property type="protein sequence ID" value="KAJ3114337.1"/>
    <property type="molecule type" value="Genomic_DNA"/>
</dbReference>
<evidence type="ECO:0000313" key="2">
    <source>
        <dbReference type="Proteomes" id="UP001211907"/>
    </source>
</evidence>
<keyword evidence="2" id="KW-1185">Reference proteome</keyword>
<sequence>MRRTTLENVTFSANNEASLDADNIETAEKIQTRKNSYANSKSQIYSDSRTAIDLRDFEHVDDGRHELRSAAGTGTGATIGIGICNECH</sequence>
<organism evidence="1 2">
    <name type="scientific">Physocladia obscura</name>
    <dbReference type="NCBI Taxonomy" id="109957"/>
    <lineage>
        <taxon>Eukaryota</taxon>
        <taxon>Fungi</taxon>
        <taxon>Fungi incertae sedis</taxon>
        <taxon>Chytridiomycota</taxon>
        <taxon>Chytridiomycota incertae sedis</taxon>
        <taxon>Chytridiomycetes</taxon>
        <taxon>Chytridiales</taxon>
        <taxon>Chytriomycetaceae</taxon>
        <taxon>Physocladia</taxon>
    </lineage>
</organism>
<dbReference type="Proteomes" id="UP001211907">
    <property type="component" value="Unassembled WGS sequence"/>
</dbReference>
<gene>
    <name evidence="1" type="ORF">HK100_001694</name>
</gene>
<dbReference type="AlphaFoldDB" id="A0AAD5SY16"/>
<name>A0AAD5SY16_9FUNG</name>
<proteinExistence type="predicted"/>
<reference evidence="1" key="1">
    <citation type="submission" date="2020-05" db="EMBL/GenBank/DDBJ databases">
        <title>Phylogenomic resolution of chytrid fungi.</title>
        <authorList>
            <person name="Stajich J.E."/>
            <person name="Amses K."/>
            <person name="Simmons R."/>
            <person name="Seto K."/>
            <person name="Myers J."/>
            <person name="Bonds A."/>
            <person name="Quandt C.A."/>
            <person name="Barry K."/>
            <person name="Liu P."/>
            <person name="Grigoriev I."/>
            <person name="Longcore J.E."/>
            <person name="James T.Y."/>
        </authorList>
    </citation>
    <scope>NUCLEOTIDE SEQUENCE</scope>
    <source>
        <strain evidence="1">JEL0513</strain>
    </source>
</reference>
<accession>A0AAD5SY16</accession>
<evidence type="ECO:0000313" key="1">
    <source>
        <dbReference type="EMBL" id="KAJ3114337.1"/>
    </source>
</evidence>
<protein>
    <submittedName>
        <fullName evidence="1">Uncharacterized protein</fullName>
    </submittedName>
</protein>
<comment type="caution">
    <text evidence="1">The sequence shown here is derived from an EMBL/GenBank/DDBJ whole genome shotgun (WGS) entry which is preliminary data.</text>
</comment>